<dbReference type="Gene3D" id="3.40.50.1820">
    <property type="entry name" value="alpha/beta hydrolase"/>
    <property type="match status" value="1"/>
</dbReference>
<organism evidence="2 3">
    <name type="scientific">Lodderomyces beijingensis</name>
    <dbReference type="NCBI Taxonomy" id="1775926"/>
    <lineage>
        <taxon>Eukaryota</taxon>
        <taxon>Fungi</taxon>
        <taxon>Dikarya</taxon>
        <taxon>Ascomycota</taxon>
        <taxon>Saccharomycotina</taxon>
        <taxon>Pichiomycetes</taxon>
        <taxon>Debaryomycetaceae</taxon>
        <taxon>Candida/Lodderomyces clade</taxon>
        <taxon>Lodderomyces</taxon>
    </lineage>
</organism>
<keyword evidence="3" id="KW-1185">Reference proteome</keyword>
<sequence length="396" mass="45300">MSFTVEKKETRAYPFRSPGSTILENELDLKIVYNKYKTNQAIPSPDAQLRFNLIFCHGTGFNKSIWNYHIRRLYQLSQSFQVPWFLDSVISVDAIGHGDSSLANFGKLGPVCAWEDCARDVIEVIRHEIETTGDFQNTLDSRNVFIGHSMGGFLAFYAAYIAPSLFDAIVPIEAVLYGEPERLTLLKKTVPRMIAAIRESFSTKEEARHFYSDLNFTKNMNRDVMNDYLDDELFKATDPSNGKAVIRTKCSKHHHTAAYMGTYISVPKGAIALPYIRVPILHIAGENIWWNPSENASWIRNTINKRYFEGGVDIKHGGHLVNVERPDDVIEVIKNFISKRDRDFKRERNAKPMVELQGNRKAIYDREMGALANLDVDHVYGFDVDTMRHFFATSKI</sequence>
<evidence type="ECO:0000259" key="1">
    <source>
        <dbReference type="Pfam" id="PF12697"/>
    </source>
</evidence>
<dbReference type="Proteomes" id="UP001497383">
    <property type="component" value="Chromosome 1"/>
</dbReference>
<gene>
    <name evidence="2" type="ORF">LODBEIA_P09780</name>
</gene>
<dbReference type="PANTHER" id="PTHR43194:SF2">
    <property type="entry name" value="PEROXISOMAL MEMBRANE PROTEIN LPX1"/>
    <property type="match status" value="1"/>
</dbReference>
<proteinExistence type="predicted"/>
<accession>A0ABP0ZFY5</accession>
<dbReference type="InterPro" id="IPR029058">
    <property type="entry name" value="AB_hydrolase_fold"/>
</dbReference>
<reference evidence="2 3" key="1">
    <citation type="submission" date="2024-03" db="EMBL/GenBank/DDBJ databases">
        <authorList>
            <person name="Brejova B."/>
        </authorList>
    </citation>
    <scope>NUCLEOTIDE SEQUENCE [LARGE SCALE GENOMIC DNA]</scope>
    <source>
        <strain evidence="2 3">CBS 14171</strain>
    </source>
</reference>
<dbReference type="GeneID" id="92206174"/>
<dbReference type="InterPro" id="IPR050228">
    <property type="entry name" value="Carboxylesterase_BioH"/>
</dbReference>
<feature type="domain" description="AB hydrolase-1" evidence="1">
    <location>
        <begin position="53"/>
        <end position="331"/>
    </location>
</feature>
<dbReference type="RefSeq" id="XP_066827916.1">
    <property type="nucleotide sequence ID" value="XM_066976957.1"/>
</dbReference>
<dbReference type="EMBL" id="OZ022405">
    <property type="protein sequence ID" value="CAK9436420.1"/>
    <property type="molecule type" value="Genomic_DNA"/>
</dbReference>
<dbReference type="SUPFAM" id="SSF53474">
    <property type="entry name" value="alpha/beta-Hydrolases"/>
    <property type="match status" value="1"/>
</dbReference>
<name>A0ABP0ZFY5_9ASCO</name>
<evidence type="ECO:0000313" key="3">
    <source>
        <dbReference type="Proteomes" id="UP001497383"/>
    </source>
</evidence>
<protein>
    <recommendedName>
        <fullName evidence="1">AB hydrolase-1 domain-containing protein</fullName>
    </recommendedName>
</protein>
<evidence type="ECO:0000313" key="2">
    <source>
        <dbReference type="EMBL" id="CAK9436420.1"/>
    </source>
</evidence>
<dbReference type="PANTHER" id="PTHR43194">
    <property type="entry name" value="HYDROLASE ALPHA/BETA FOLD FAMILY"/>
    <property type="match status" value="1"/>
</dbReference>
<dbReference type="Pfam" id="PF12697">
    <property type="entry name" value="Abhydrolase_6"/>
    <property type="match status" value="1"/>
</dbReference>
<dbReference type="InterPro" id="IPR000073">
    <property type="entry name" value="AB_hydrolase_1"/>
</dbReference>